<protein>
    <submittedName>
        <fullName evidence="2">Uncharacterized protein</fullName>
    </submittedName>
</protein>
<feature type="region of interest" description="Disordered" evidence="1">
    <location>
        <begin position="485"/>
        <end position="504"/>
    </location>
</feature>
<evidence type="ECO:0000313" key="2">
    <source>
        <dbReference type="EMBL" id="KAK2945080.1"/>
    </source>
</evidence>
<name>A0ABQ9WZZ8_9EUKA</name>
<dbReference type="Proteomes" id="UP001281761">
    <property type="component" value="Unassembled WGS sequence"/>
</dbReference>
<reference evidence="2 3" key="1">
    <citation type="journal article" date="2022" name="bioRxiv">
        <title>Genomics of Preaxostyla Flagellates Illuminates Evolutionary Transitions and the Path Towards Mitochondrial Loss.</title>
        <authorList>
            <person name="Novak L.V.F."/>
            <person name="Treitli S.C."/>
            <person name="Pyrih J."/>
            <person name="Halakuc P."/>
            <person name="Pipaliya S.V."/>
            <person name="Vacek V."/>
            <person name="Brzon O."/>
            <person name="Soukal P."/>
            <person name="Eme L."/>
            <person name="Dacks J.B."/>
            <person name="Karnkowska A."/>
            <person name="Elias M."/>
            <person name="Hampl V."/>
        </authorList>
    </citation>
    <scope>NUCLEOTIDE SEQUENCE [LARGE SCALE GENOMIC DNA]</scope>
    <source>
        <strain evidence="2">NAU3</strain>
        <tissue evidence="2">Gut</tissue>
    </source>
</reference>
<sequence length="504" mass="57770">MWTFKQNTELSNLVTKYRSIHPIHRYSPIKQNRITRSVDHSEKRTSKRAGATEISSGDKVMNLSKETSSQDLLDDLMGQMEEWERCTEATILSSSWAIPEEESSMLAPNHIPRLSDQLPLSVPMCFLILSLYKQRMMLVLKDLGFHTGRDLIAKGNEALGSVTSSKQITSLDQMNPLPKSALLDQAPEFALGMVYSQLVSEAKILPDLLTPSGPVTAHTPLKMPAFSLLSPGVEEETEMLWDESMATLPPISATLKGDDENNAQTDKPATRGSPTASTQMNIETKPVSHREWRELALLLAVENSREQERDRAFMESQPLKKSRPTTGSGAIETRESLGSSPMEFEDEIEHNFLKRNRISGQNNDGELFAYWDKKEERERIIQQMTEEEKQDESSSDEEVFIKHATNVVLVETVETRNEGIRKQEQILREQEEERKAEPERKENELRVTELRILREIEEEDRSKEEELDRIEKERIADEEMAQKMKRKLKEDEDRMLQEAAEKEK</sequence>
<comment type="caution">
    <text evidence="2">The sequence shown here is derived from an EMBL/GenBank/DDBJ whole genome shotgun (WGS) entry which is preliminary data.</text>
</comment>
<feature type="region of interest" description="Disordered" evidence="1">
    <location>
        <begin position="251"/>
        <end position="282"/>
    </location>
</feature>
<feature type="region of interest" description="Disordered" evidence="1">
    <location>
        <begin position="419"/>
        <end position="444"/>
    </location>
</feature>
<dbReference type="EMBL" id="JARBJD010000273">
    <property type="protein sequence ID" value="KAK2945080.1"/>
    <property type="molecule type" value="Genomic_DNA"/>
</dbReference>
<accession>A0ABQ9WZZ8</accession>
<organism evidence="2 3">
    <name type="scientific">Blattamonas nauphoetae</name>
    <dbReference type="NCBI Taxonomy" id="2049346"/>
    <lineage>
        <taxon>Eukaryota</taxon>
        <taxon>Metamonada</taxon>
        <taxon>Preaxostyla</taxon>
        <taxon>Oxymonadida</taxon>
        <taxon>Blattamonas</taxon>
    </lineage>
</organism>
<gene>
    <name evidence="2" type="ORF">BLNAU_19978</name>
</gene>
<feature type="compositionally biased region" description="Polar residues" evidence="1">
    <location>
        <begin position="262"/>
        <end position="282"/>
    </location>
</feature>
<evidence type="ECO:0000313" key="3">
    <source>
        <dbReference type="Proteomes" id="UP001281761"/>
    </source>
</evidence>
<feature type="region of interest" description="Disordered" evidence="1">
    <location>
        <begin position="31"/>
        <end position="54"/>
    </location>
</feature>
<keyword evidence="3" id="KW-1185">Reference proteome</keyword>
<evidence type="ECO:0000256" key="1">
    <source>
        <dbReference type="SAM" id="MobiDB-lite"/>
    </source>
</evidence>
<proteinExistence type="predicted"/>
<feature type="region of interest" description="Disordered" evidence="1">
    <location>
        <begin position="305"/>
        <end position="342"/>
    </location>
</feature>